<dbReference type="Proteomes" id="UP001208656">
    <property type="component" value="Unassembled WGS sequence"/>
</dbReference>
<organism evidence="2 3">
    <name type="scientific">Pallidibacillus thermolactis</name>
    <dbReference type="NCBI Taxonomy" id="251051"/>
    <lineage>
        <taxon>Bacteria</taxon>
        <taxon>Bacillati</taxon>
        <taxon>Bacillota</taxon>
        <taxon>Bacilli</taxon>
        <taxon>Bacillales</taxon>
        <taxon>Bacillaceae</taxon>
        <taxon>Pallidibacillus</taxon>
    </lineage>
</organism>
<evidence type="ECO:0000313" key="2">
    <source>
        <dbReference type="EMBL" id="MCU9593384.1"/>
    </source>
</evidence>
<accession>A0ABT2WF00</accession>
<evidence type="ECO:0000313" key="3">
    <source>
        <dbReference type="Proteomes" id="UP001208656"/>
    </source>
</evidence>
<comment type="caution">
    <text evidence="2">The sequence shown here is derived from an EMBL/GenBank/DDBJ whole genome shotgun (WGS) entry which is preliminary data.</text>
</comment>
<evidence type="ECO:0000256" key="1">
    <source>
        <dbReference type="SAM" id="Coils"/>
    </source>
</evidence>
<keyword evidence="1" id="KW-0175">Coiled coil</keyword>
<proteinExistence type="predicted"/>
<gene>
    <name evidence="2" type="ORF">OEV82_02800</name>
</gene>
<reference evidence="2 3" key="1">
    <citation type="submission" date="2022-10" db="EMBL/GenBank/DDBJ databases">
        <title>Description of Fervidibacillus gen. nov. in the family Fervidibacillaceae fam. nov. with two species, Fervidibacillus albus sp. nov., and Fervidibacillus halotolerans sp. nov., isolated from tidal flat sediments.</title>
        <authorList>
            <person name="Kwon K.K."/>
            <person name="Yang S.-H."/>
        </authorList>
    </citation>
    <scope>NUCLEOTIDE SEQUENCE [LARGE SCALE GENOMIC DNA]</scope>
    <source>
        <strain evidence="2 3">DSM 23332</strain>
    </source>
</reference>
<name>A0ABT2WF00_9BACI</name>
<sequence>MRKLYNYITIDQKKEVLKELQNSLSQLNDELEKNAHLFSPIVREILLDTKDRWRFEIEWLEEDIKKHIRTEKLE</sequence>
<keyword evidence="3" id="KW-1185">Reference proteome</keyword>
<dbReference type="EMBL" id="JAOUSE010000004">
    <property type="protein sequence ID" value="MCU9593384.1"/>
    <property type="molecule type" value="Genomic_DNA"/>
</dbReference>
<protein>
    <submittedName>
        <fullName evidence="2">Uncharacterized protein</fullName>
    </submittedName>
</protein>
<feature type="coiled-coil region" evidence="1">
    <location>
        <begin position="10"/>
        <end position="37"/>
    </location>
</feature>
<dbReference type="RefSeq" id="WP_263060938.1">
    <property type="nucleotide sequence ID" value="NZ_JAOUSE010000004.1"/>
</dbReference>